<feature type="compositionally biased region" description="Low complexity" evidence="7">
    <location>
        <begin position="1264"/>
        <end position="1277"/>
    </location>
</feature>
<comment type="caution">
    <text evidence="6">Lacks conserved residue(s) required for the propagation of feature annotation.</text>
</comment>
<dbReference type="CDD" id="cd04842">
    <property type="entry name" value="Peptidases_S8_Kp43_protease"/>
    <property type="match status" value="1"/>
</dbReference>
<feature type="compositionally biased region" description="Low complexity" evidence="7">
    <location>
        <begin position="1228"/>
        <end position="1254"/>
    </location>
</feature>
<feature type="domain" description="SLH" evidence="8">
    <location>
        <begin position="1282"/>
        <end position="1340"/>
    </location>
</feature>
<keyword evidence="3" id="KW-0677">Repeat</keyword>
<dbReference type="PROSITE" id="PS51892">
    <property type="entry name" value="SUBTILASE"/>
    <property type="match status" value="1"/>
</dbReference>
<dbReference type="OrthoDB" id="900053at2"/>
<evidence type="ECO:0000256" key="1">
    <source>
        <dbReference type="ARBA" id="ARBA00011073"/>
    </source>
</evidence>
<dbReference type="STRING" id="1838280.A6M21_15205"/>
<feature type="region of interest" description="Disordered" evidence="7">
    <location>
        <begin position="1073"/>
        <end position="1139"/>
    </location>
</feature>
<evidence type="ECO:0000313" key="10">
    <source>
        <dbReference type="Proteomes" id="UP000078532"/>
    </source>
</evidence>
<dbReference type="PROSITE" id="PS51272">
    <property type="entry name" value="SLH"/>
    <property type="match status" value="3"/>
</dbReference>
<dbReference type="InterPro" id="IPR000209">
    <property type="entry name" value="Peptidase_S8/S53_dom"/>
</dbReference>
<dbReference type="Gene3D" id="2.60.120.380">
    <property type="match status" value="1"/>
</dbReference>
<comment type="similarity">
    <text evidence="1 6">Belongs to the peptidase S8 family.</text>
</comment>
<keyword evidence="10" id="KW-1185">Reference proteome</keyword>
<dbReference type="InterPro" id="IPR036852">
    <property type="entry name" value="Peptidase_S8/S53_dom_sf"/>
</dbReference>
<dbReference type="InterPro" id="IPR034058">
    <property type="entry name" value="TagA/B/C/D_pept_dom"/>
</dbReference>
<evidence type="ECO:0000256" key="4">
    <source>
        <dbReference type="ARBA" id="ARBA00022801"/>
    </source>
</evidence>
<organism evidence="9 10">
    <name type="scientific">Desulfotomaculum copahuensis</name>
    <dbReference type="NCBI Taxonomy" id="1838280"/>
    <lineage>
        <taxon>Bacteria</taxon>
        <taxon>Bacillati</taxon>
        <taxon>Bacillota</taxon>
        <taxon>Clostridia</taxon>
        <taxon>Eubacteriales</taxon>
        <taxon>Desulfotomaculaceae</taxon>
        <taxon>Desulfotomaculum</taxon>
    </lineage>
</organism>
<dbReference type="EMBL" id="LYVF01000192">
    <property type="protein sequence ID" value="OAT79793.1"/>
    <property type="molecule type" value="Genomic_DNA"/>
</dbReference>
<keyword evidence="5" id="KW-0720">Serine protease</keyword>
<dbReference type="SUPFAM" id="SSF52743">
    <property type="entry name" value="Subtilisin-like"/>
    <property type="match status" value="1"/>
</dbReference>
<dbReference type="InterPro" id="IPR051048">
    <property type="entry name" value="Peptidase_S8/S53_subtilisin"/>
</dbReference>
<dbReference type="PRINTS" id="PR00723">
    <property type="entry name" value="SUBTILISIN"/>
</dbReference>
<sequence length="1340" mass="137227">MHKWLTGRRALLPVLLLAGILLFMPDWSGATAGKRAPEPRVSFLNDRAAAIVGAAPLAAPGFVTPGGLTGAGEVVAIADSGLGNGDMSDPVPDLKSAPGQKPKVIMLKSWAGRARADDPLGHGTHMAATIAGTGAASDGRYAGLAPGANLYFESILNAAGKIDPPADLTSLFTPAYAADARIHVDGWGTETNAYLSGAAQTDAFVRQHPDFLVIFGAGNSGPAAGTLTAEANSKDALVVGASESVRPSFGPDSDNAAKLAPFSSRGPTADGRVKPDLVAPGTAIISACSPLIKGNLPGDPDYTRMSGTSMAAAVAGGAAVLLRQYFGQTGVPDPSAALMKAALINGADPVSGGGAGFGRLDLAQTVLSLQQKAFAAVDERNPLTRGDRDTYYFKVSDPARPFKATLAWTDPPSVPGAARTLINDLNLVVETPDGHFVTDSRDANNNVQQVVIPHPVPGTYAVIAKAARISRGVAPGAAPGQDFALVYGQPLAQKTILNSDVQNNRLYFTDGSEAAFPDTGHIALGRETPPWNLTHALPGTIAYMVDGSPLYLAGEVWKQQAADVLPLASGTLLQEADPQHRNGGYYIDPRADNPLQVNDQPARPGDVPPGVRIWASVDPLTQTAWRAWAWFREENGVISAVDAANHRLYLLGHSQPYLLDENTVYAFDDTLTGSSPADLPFGEPAAGSLSGLAAGMKVRLMLAGEPENRVAYLGVQRDLAVGTVAAVDGGNNTVRLAGGGSFRLMPGLHVDLDGRPAGMPAIQPGRYASLLLSGNLAIGASIYDQTTYGQVVYYKQNGRDLLLLDYQNHMHSLAVTPQTRFFRWGRPGDINNLMPGEWVRVALAPDGVTALRVDTAEAAGGGKAGVTSVNTSTGLVTFSTGEKALLTPYTLVTKNSYPVQPEDIRPGEPAEFISLAVPAGGTPSLATLKARSRPGVPAPSLQASIRLQGLGLLVAGRTSGNIVYVYPEQGSPVKAGTDGRGDFEALLNRPAGGTVQVVAVDRRTGGVVGEYLTVPGADMFSDLRGHWAAKEIGSLVENGLLNGYPDGKFYPDRPVTRAEFTVMLARALGWSSGAENSAGTKAGPAVLAPDLDRTGAPGADSGGDGGGTPAGKAGGPMQTAADAADSAGPGHGTAPAAPADRLPAWAAGAIKAALTRGVISGYPDGTFRPDQPVTRLEAAGILARVLEVTGLVKNNGEPPAGASGGTSATGAAQKGTAGTPVNSGGSGTVKTTGTPPHGGTDAAGAAGTNSADGGSPAGGGNTGGRNANRGGNSASSSDSFILPSYADAGAIPAWARTSVALVARFGLMAGDPGQRFDPAGPLTRAQAAVIIYRLRLLMGL</sequence>
<name>A0A1B7LBB6_9FIRM</name>
<dbReference type="SUPFAM" id="SSF49785">
    <property type="entry name" value="Galactose-binding domain-like"/>
    <property type="match status" value="1"/>
</dbReference>
<dbReference type="Pfam" id="PF00082">
    <property type="entry name" value="Peptidase_S8"/>
    <property type="match status" value="1"/>
</dbReference>
<keyword evidence="4" id="KW-0378">Hydrolase</keyword>
<dbReference type="InterPro" id="IPR001119">
    <property type="entry name" value="SLH_dom"/>
</dbReference>
<evidence type="ECO:0000259" key="8">
    <source>
        <dbReference type="PROSITE" id="PS51272"/>
    </source>
</evidence>
<accession>A0A1B7LBB6</accession>
<feature type="domain" description="SLH" evidence="8">
    <location>
        <begin position="1015"/>
        <end position="1078"/>
    </location>
</feature>
<dbReference type="PANTHER" id="PTHR43399">
    <property type="entry name" value="SUBTILISIN-RELATED"/>
    <property type="match status" value="1"/>
</dbReference>
<evidence type="ECO:0000256" key="2">
    <source>
        <dbReference type="ARBA" id="ARBA00022670"/>
    </source>
</evidence>
<dbReference type="Pfam" id="PF00395">
    <property type="entry name" value="SLH"/>
    <property type="match status" value="3"/>
</dbReference>
<dbReference type="RefSeq" id="WP_066670954.1">
    <property type="nucleotide sequence ID" value="NZ_LYVF01000192.1"/>
</dbReference>
<proteinExistence type="inferred from homology"/>
<dbReference type="PANTHER" id="PTHR43399:SF4">
    <property type="entry name" value="CELL WALL-ASSOCIATED PROTEASE"/>
    <property type="match status" value="1"/>
</dbReference>
<dbReference type="Proteomes" id="UP000078532">
    <property type="component" value="Unassembled WGS sequence"/>
</dbReference>
<feature type="region of interest" description="Disordered" evidence="7">
    <location>
        <begin position="248"/>
        <end position="273"/>
    </location>
</feature>
<reference evidence="9 10" key="1">
    <citation type="submission" date="2016-04" db="EMBL/GenBank/DDBJ databases">
        <authorList>
            <person name="Evans L.H."/>
            <person name="Alamgir A."/>
            <person name="Owens N."/>
            <person name="Weber N.D."/>
            <person name="Virtaneva K."/>
            <person name="Barbian K."/>
            <person name="Babar A."/>
            <person name="Rosenke K."/>
        </authorList>
    </citation>
    <scope>NUCLEOTIDE SEQUENCE [LARGE SCALE GENOMIC DNA]</scope>
    <source>
        <strain evidence="9 10">LMa1</strain>
    </source>
</reference>
<feature type="compositionally biased region" description="Gly residues" evidence="7">
    <location>
        <begin position="1100"/>
        <end position="1114"/>
    </location>
</feature>
<dbReference type="GO" id="GO:0006508">
    <property type="term" value="P:proteolysis"/>
    <property type="evidence" value="ECO:0007669"/>
    <property type="project" value="UniProtKB-KW"/>
</dbReference>
<dbReference type="InterPro" id="IPR008979">
    <property type="entry name" value="Galactose-bd-like_sf"/>
</dbReference>
<protein>
    <recommendedName>
        <fullName evidence="8">SLH domain-containing protein</fullName>
    </recommendedName>
</protein>
<evidence type="ECO:0000256" key="5">
    <source>
        <dbReference type="ARBA" id="ARBA00022825"/>
    </source>
</evidence>
<feature type="compositionally biased region" description="Low complexity" evidence="7">
    <location>
        <begin position="1205"/>
        <end position="1219"/>
    </location>
</feature>
<gene>
    <name evidence="9" type="ORF">A6M21_15205</name>
</gene>
<keyword evidence="2" id="KW-0645">Protease</keyword>
<dbReference type="GO" id="GO:0004252">
    <property type="term" value="F:serine-type endopeptidase activity"/>
    <property type="evidence" value="ECO:0007669"/>
    <property type="project" value="InterPro"/>
</dbReference>
<evidence type="ECO:0000256" key="6">
    <source>
        <dbReference type="PROSITE-ProRule" id="PRU01240"/>
    </source>
</evidence>
<evidence type="ECO:0000313" key="9">
    <source>
        <dbReference type="EMBL" id="OAT79793.1"/>
    </source>
</evidence>
<feature type="region of interest" description="Disordered" evidence="7">
    <location>
        <begin position="1196"/>
        <end position="1277"/>
    </location>
</feature>
<feature type="domain" description="SLH" evidence="8">
    <location>
        <begin position="1133"/>
        <end position="1196"/>
    </location>
</feature>
<dbReference type="Gene3D" id="3.40.50.200">
    <property type="entry name" value="Peptidase S8/S53 domain"/>
    <property type="match status" value="1"/>
</dbReference>
<evidence type="ECO:0000256" key="7">
    <source>
        <dbReference type="SAM" id="MobiDB-lite"/>
    </source>
</evidence>
<evidence type="ECO:0000256" key="3">
    <source>
        <dbReference type="ARBA" id="ARBA00022737"/>
    </source>
</evidence>
<feature type="region of interest" description="Disordered" evidence="7">
    <location>
        <begin position="579"/>
        <end position="610"/>
    </location>
</feature>
<comment type="caution">
    <text evidence="9">The sequence shown here is derived from an EMBL/GenBank/DDBJ whole genome shotgun (WGS) entry which is preliminary data.</text>
</comment>
<dbReference type="InterPro" id="IPR015500">
    <property type="entry name" value="Peptidase_S8_subtilisin-rel"/>
</dbReference>